<comment type="pathway">
    <text evidence="2 9">Amino-acid biosynthesis; L-histidine biosynthesis; L-histidine from 5-phospho-alpha-D-ribose 1-diphosphate: step 2/9.</text>
</comment>
<dbReference type="HAMAP" id="MF_01020">
    <property type="entry name" value="HisE"/>
    <property type="match status" value="1"/>
</dbReference>
<keyword evidence="3 9" id="KW-0963">Cytoplasm</keyword>
<name>A0A0E3KYG9_METTT</name>
<dbReference type="EC" id="3.6.1.31" evidence="9"/>
<dbReference type="UniPathway" id="UPA00031">
    <property type="reaction ID" value="UER00007"/>
</dbReference>
<sequence length="104" mass="11998">MTDTDLSILNRVYEIILDRKQNYDECSYVCKLLNHPKGMNKILEKVGEESIETILAVRNEDHDEIVSESSDLIFHLLILLAANNITLDEIAAELSARHERMKRD</sequence>
<keyword evidence="4 9" id="KW-0028">Amino-acid biosynthesis</keyword>
<dbReference type="SUPFAM" id="SSF101386">
    <property type="entry name" value="all-alpha NTP pyrophosphatases"/>
    <property type="match status" value="1"/>
</dbReference>
<keyword evidence="7 9" id="KW-0067">ATP-binding</keyword>
<evidence type="ECO:0000256" key="2">
    <source>
        <dbReference type="ARBA" id="ARBA00005204"/>
    </source>
</evidence>
<evidence type="ECO:0000256" key="5">
    <source>
        <dbReference type="ARBA" id="ARBA00022741"/>
    </source>
</evidence>
<dbReference type="RefSeq" id="WP_048166727.1">
    <property type="nucleotide sequence ID" value="NZ_CP009501.1"/>
</dbReference>
<keyword evidence="8 9" id="KW-0368">Histidine biosynthesis</keyword>
<evidence type="ECO:0000256" key="3">
    <source>
        <dbReference type="ARBA" id="ARBA00022490"/>
    </source>
</evidence>
<dbReference type="OrthoDB" id="39686at2157"/>
<reference evidence="10 11" key="1">
    <citation type="submission" date="2014-07" db="EMBL/GenBank/DDBJ databases">
        <title>Methanogenic archaea and the global carbon cycle.</title>
        <authorList>
            <person name="Henriksen J.R."/>
            <person name="Luke J."/>
            <person name="Reinhart S."/>
            <person name="Benedict M.N."/>
            <person name="Youngblut N.D."/>
            <person name="Metcalf M.E."/>
            <person name="Whitaker R.J."/>
            <person name="Metcalf W.W."/>
        </authorList>
    </citation>
    <scope>NUCLEOTIDE SEQUENCE [LARGE SCALE GENOMIC DNA]</scope>
    <source>
        <strain evidence="11">ATCC 43570 / DSM 1825 / OCM 12 / VKM B-1830 / TM-1</strain>
    </source>
</reference>
<evidence type="ECO:0000256" key="9">
    <source>
        <dbReference type="HAMAP-Rule" id="MF_01020"/>
    </source>
</evidence>
<dbReference type="InterPro" id="IPR008179">
    <property type="entry name" value="HisE"/>
</dbReference>
<dbReference type="GO" id="GO:0005524">
    <property type="term" value="F:ATP binding"/>
    <property type="evidence" value="ECO:0007669"/>
    <property type="project" value="UniProtKB-KW"/>
</dbReference>
<evidence type="ECO:0000256" key="4">
    <source>
        <dbReference type="ARBA" id="ARBA00022605"/>
    </source>
</evidence>
<dbReference type="GO" id="GO:0004636">
    <property type="term" value="F:phosphoribosyl-ATP diphosphatase activity"/>
    <property type="evidence" value="ECO:0007669"/>
    <property type="project" value="UniProtKB-UniRule"/>
</dbReference>
<proteinExistence type="inferred from homology"/>
<evidence type="ECO:0000256" key="7">
    <source>
        <dbReference type="ARBA" id="ARBA00022840"/>
    </source>
</evidence>
<dbReference type="Pfam" id="PF01503">
    <property type="entry name" value="PRA-PH"/>
    <property type="match status" value="1"/>
</dbReference>
<protein>
    <recommendedName>
        <fullName evidence="9">Phosphoribosyl-ATP pyrophosphatase</fullName>
        <shortName evidence="9">PRA-PH</shortName>
        <ecNumber evidence="9">3.6.1.31</ecNumber>
    </recommendedName>
</protein>
<comment type="similarity">
    <text evidence="9">Belongs to the PRA-PH family.</text>
</comment>
<evidence type="ECO:0000313" key="11">
    <source>
        <dbReference type="Proteomes" id="UP000066529"/>
    </source>
</evidence>
<dbReference type="Proteomes" id="UP000066529">
    <property type="component" value="Chromosome"/>
</dbReference>
<evidence type="ECO:0000256" key="6">
    <source>
        <dbReference type="ARBA" id="ARBA00022801"/>
    </source>
</evidence>
<comment type="catalytic activity">
    <reaction evidence="1 9">
        <text>1-(5-phospho-beta-D-ribosyl)-ATP + H2O = 1-(5-phospho-beta-D-ribosyl)-5'-AMP + diphosphate + H(+)</text>
        <dbReference type="Rhea" id="RHEA:22828"/>
        <dbReference type="ChEBI" id="CHEBI:15377"/>
        <dbReference type="ChEBI" id="CHEBI:15378"/>
        <dbReference type="ChEBI" id="CHEBI:33019"/>
        <dbReference type="ChEBI" id="CHEBI:59457"/>
        <dbReference type="ChEBI" id="CHEBI:73183"/>
        <dbReference type="EC" id="3.6.1.31"/>
    </reaction>
</comment>
<evidence type="ECO:0000256" key="8">
    <source>
        <dbReference type="ARBA" id="ARBA00023102"/>
    </source>
</evidence>
<dbReference type="KEGG" id="mthr:MSTHT_0833"/>
<dbReference type="InterPro" id="IPR021130">
    <property type="entry name" value="PRib-ATP_PPHydrolase-like"/>
</dbReference>
<dbReference type="PANTHER" id="PTHR42945">
    <property type="entry name" value="HISTIDINE BIOSYNTHESIS BIFUNCTIONAL PROTEIN"/>
    <property type="match status" value="1"/>
</dbReference>
<dbReference type="GeneID" id="41603818"/>
<dbReference type="AlphaFoldDB" id="A0A0E3KYG9"/>
<evidence type="ECO:0000256" key="1">
    <source>
        <dbReference type="ARBA" id="ARBA00001460"/>
    </source>
</evidence>
<evidence type="ECO:0000313" key="10">
    <source>
        <dbReference type="EMBL" id="AKB12591.1"/>
    </source>
</evidence>
<dbReference type="PATRIC" id="fig|523844.20.peg.1076"/>
<gene>
    <name evidence="9" type="primary">hisE</name>
    <name evidence="10" type="ORF">MSTHT_0833</name>
</gene>
<dbReference type="STRING" id="523844.MSTHT_0833"/>
<dbReference type="GO" id="GO:0005737">
    <property type="term" value="C:cytoplasm"/>
    <property type="evidence" value="ECO:0007669"/>
    <property type="project" value="UniProtKB-SubCell"/>
</dbReference>
<organism evidence="10 11">
    <name type="scientific">Methanosarcina thermophila (strain ATCC 43570 / DSM 1825 / OCM 12 / VKM B-1830 / TM-1)</name>
    <dbReference type="NCBI Taxonomy" id="523844"/>
    <lineage>
        <taxon>Archaea</taxon>
        <taxon>Methanobacteriati</taxon>
        <taxon>Methanobacteriota</taxon>
        <taxon>Stenosarchaea group</taxon>
        <taxon>Methanomicrobia</taxon>
        <taxon>Methanosarcinales</taxon>
        <taxon>Methanosarcinaceae</taxon>
        <taxon>Methanosarcina</taxon>
    </lineage>
</organism>
<dbReference type="EMBL" id="CP009501">
    <property type="protein sequence ID" value="AKB12591.1"/>
    <property type="molecule type" value="Genomic_DNA"/>
</dbReference>
<keyword evidence="6 9" id="KW-0378">Hydrolase</keyword>
<dbReference type="Gene3D" id="1.10.287.1080">
    <property type="entry name" value="MazG-like"/>
    <property type="match status" value="1"/>
</dbReference>
<dbReference type="HOGENOM" id="CLU_123337_0_0_2"/>
<dbReference type="PANTHER" id="PTHR42945:SF1">
    <property type="entry name" value="HISTIDINE BIOSYNTHESIS BIFUNCTIONAL PROTEIN HIS7"/>
    <property type="match status" value="1"/>
</dbReference>
<accession>A0A0E3KYG9</accession>
<keyword evidence="5 9" id="KW-0547">Nucleotide-binding</keyword>
<comment type="subcellular location">
    <subcellularLocation>
        <location evidence="9">Cytoplasm</location>
    </subcellularLocation>
</comment>
<dbReference type="GO" id="GO:0000105">
    <property type="term" value="P:L-histidine biosynthetic process"/>
    <property type="evidence" value="ECO:0007669"/>
    <property type="project" value="UniProtKB-UniRule"/>
</dbReference>
<dbReference type="NCBIfam" id="TIGR03188">
    <property type="entry name" value="histidine_hisI"/>
    <property type="match status" value="1"/>
</dbReference>
<dbReference type="CDD" id="cd11534">
    <property type="entry name" value="NTP-PPase_HisIE_like"/>
    <property type="match status" value="1"/>
</dbReference>